<dbReference type="EnsemblProtists" id="EOD40850">
    <property type="protein sequence ID" value="EOD40850"/>
    <property type="gene ID" value="EMIHUDRAFT_439488"/>
</dbReference>
<dbReference type="AlphaFoldDB" id="A0A0D3KY07"/>
<reference evidence="4" key="1">
    <citation type="journal article" date="2013" name="Nature">
        <title>Pan genome of the phytoplankton Emiliania underpins its global distribution.</title>
        <authorList>
            <person name="Read B.A."/>
            <person name="Kegel J."/>
            <person name="Klute M.J."/>
            <person name="Kuo A."/>
            <person name="Lefebvre S.C."/>
            <person name="Maumus F."/>
            <person name="Mayer C."/>
            <person name="Miller J."/>
            <person name="Monier A."/>
            <person name="Salamov A."/>
            <person name="Young J."/>
            <person name="Aguilar M."/>
            <person name="Claverie J.M."/>
            <person name="Frickenhaus S."/>
            <person name="Gonzalez K."/>
            <person name="Herman E.K."/>
            <person name="Lin Y.C."/>
            <person name="Napier J."/>
            <person name="Ogata H."/>
            <person name="Sarno A.F."/>
            <person name="Shmutz J."/>
            <person name="Schroeder D."/>
            <person name="de Vargas C."/>
            <person name="Verret F."/>
            <person name="von Dassow P."/>
            <person name="Valentin K."/>
            <person name="Van de Peer Y."/>
            <person name="Wheeler G."/>
            <person name="Dacks J.B."/>
            <person name="Delwiche C.F."/>
            <person name="Dyhrman S.T."/>
            <person name="Glockner G."/>
            <person name="John U."/>
            <person name="Richards T."/>
            <person name="Worden A.Z."/>
            <person name="Zhang X."/>
            <person name="Grigoriev I.V."/>
            <person name="Allen A.E."/>
            <person name="Bidle K."/>
            <person name="Borodovsky M."/>
            <person name="Bowler C."/>
            <person name="Brownlee C."/>
            <person name="Cock J.M."/>
            <person name="Elias M."/>
            <person name="Gladyshev V.N."/>
            <person name="Groth M."/>
            <person name="Guda C."/>
            <person name="Hadaegh A."/>
            <person name="Iglesias-Rodriguez M.D."/>
            <person name="Jenkins J."/>
            <person name="Jones B.M."/>
            <person name="Lawson T."/>
            <person name="Leese F."/>
            <person name="Lindquist E."/>
            <person name="Lobanov A."/>
            <person name="Lomsadze A."/>
            <person name="Malik S.B."/>
            <person name="Marsh M.E."/>
            <person name="Mackinder L."/>
            <person name="Mock T."/>
            <person name="Mueller-Roeber B."/>
            <person name="Pagarete A."/>
            <person name="Parker M."/>
            <person name="Probert I."/>
            <person name="Quesneville H."/>
            <person name="Raines C."/>
            <person name="Rensing S.A."/>
            <person name="Riano-Pachon D.M."/>
            <person name="Richier S."/>
            <person name="Rokitta S."/>
            <person name="Shiraiwa Y."/>
            <person name="Soanes D.M."/>
            <person name="van der Giezen M."/>
            <person name="Wahlund T.M."/>
            <person name="Williams B."/>
            <person name="Wilson W."/>
            <person name="Wolfe G."/>
            <person name="Wurch L.L."/>
        </authorList>
    </citation>
    <scope>NUCLEOTIDE SEQUENCE</scope>
</reference>
<dbReference type="RefSeq" id="XP_005793071.1">
    <property type="nucleotide sequence ID" value="XM_005793014.1"/>
</dbReference>
<keyword evidence="2" id="KW-0472">Membrane</keyword>
<evidence type="ECO:0000313" key="4">
    <source>
        <dbReference type="Proteomes" id="UP000013827"/>
    </source>
</evidence>
<reference evidence="3" key="2">
    <citation type="submission" date="2024-10" db="UniProtKB">
        <authorList>
            <consortium name="EnsemblProtists"/>
        </authorList>
    </citation>
    <scope>IDENTIFICATION</scope>
</reference>
<keyword evidence="2" id="KW-1133">Transmembrane helix</keyword>
<feature type="transmembrane region" description="Helical" evidence="2">
    <location>
        <begin position="104"/>
        <end position="125"/>
    </location>
</feature>
<dbReference type="HOGENOM" id="CLU_559511_0_0_1"/>
<dbReference type="GeneID" id="17286120"/>
<evidence type="ECO:0000256" key="1">
    <source>
        <dbReference type="SAM" id="MobiDB-lite"/>
    </source>
</evidence>
<dbReference type="EnsemblProtists" id="EOD40642">
    <property type="protein sequence ID" value="EOD40642"/>
    <property type="gene ID" value="EMIHUDRAFT_446753"/>
</dbReference>
<sequence length="488" mass="52581">MTATAALPLPGGGHRGRRRDVTSRACRPRVCACLLACAIYIASRQPGYQLAIAAELQRMRDGLSDVQSSLRQHQTAVETTARESVAAASELARLMTSNVQTRSWQLAAAALLLLACAIVALCVCATRQPSMRVQLVTLQAREDTTFKQLRALRREISRMREAVATKEARAAARAAARVEAANRRALARRQLWERLCRCWTWTKAPVVAHTPLAATERAVPAPSRLLVVRAAGPEAPLREDQDAEGRAIHDLLSAGKLLVFTLDANAAAGGGGGGGGGGSSDVFSYRVLEPRSAPPECDGDEANTASSGSLQEAYQRWRSRYSLATGAEAWADGLCSLQDAQLERFLDALLLLDLDHADGAVVALLRLHDLPNEYAMPLRFGDLLIAWSPQRDAGFLSLSHRATCNAQSVTALHRWCSLHAATAQFTLIRDAASSSQSVNAELEFNTVYRKLFQVSRIAPGRHKGGLPSSPPRSIQAMGGGRGSYHALL</sequence>
<dbReference type="GeneID" id="17285915"/>
<dbReference type="PaxDb" id="2903-EOD40642"/>
<feature type="region of interest" description="Disordered" evidence="1">
    <location>
        <begin position="461"/>
        <end position="482"/>
    </location>
</feature>
<feature type="region of interest" description="Disordered" evidence="1">
    <location>
        <begin position="1"/>
        <end position="20"/>
    </location>
</feature>
<dbReference type="KEGG" id="ehx:EMIHUDRAFT_439488"/>
<name>A0A0D3KY07_EMIH1</name>
<dbReference type="RefSeq" id="XP_005793279.1">
    <property type="nucleotide sequence ID" value="XM_005793222.1"/>
</dbReference>
<keyword evidence="2" id="KW-0812">Transmembrane</keyword>
<dbReference type="eggNOG" id="ENOG502SVN3">
    <property type="taxonomic scope" value="Eukaryota"/>
</dbReference>
<organism evidence="3 4">
    <name type="scientific">Emiliania huxleyi (strain CCMP1516)</name>
    <dbReference type="NCBI Taxonomy" id="280463"/>
    <lineage>
        <taxon>Eukaryota</taxon>
        <taxon>Haptista</taxon>
        <taxon>Haptophyta</taxon>
        <taxon>Prymnesiophyceae</taxon>
        <taxon>Isochrysidales</taxon>
        <taxon>Noelaerhabdaceae</taxon>
        <taxon>Emiliania</taxon>
    </lineage>
</organism>
<dbReference type="Proteomes" id="UP000013827">
    <property type="component" value="Unassembled WGS sequence"/>
</dbReference>
<accession>A0A0D3KY07</accession>
<keyword evidence="4" id="KW-1185">Reference proteome</keyword>
<evidence type="ECO:0000313" key="3">
    <source>
        <dbReference type="EnsemblProtists" id="EOD40642"/>
    </source>
</evidence>
<evidence type="ECO:0000256" key="2">
    <source>
        <dbReference type="SAM" id="Phobius"/>
    </source>
</evidence>
<dbReference type="KEGG" id="ehx:EMIHUDRAFT_446753"/>
<proteinExistence type="predicted"/>
<protein>
    <submittedName>
        <fullName evidence="3">Uncharacterized protein</fullName>
    </submittedName>
</protein>